<organism evidence="1 2">
    <name type="scientific">Oceanidesulfovibrio marinus</name>
    <dbReference type="NCBI Taxonomy" id="370038"/>
    <lineage>
        <taxon>Bacteria</taxon>
        <taxon>Pseudomonadati</taxon>
        <taxon>Thermodesulfobacteriota</taxon>
        <taxon>Desulfovibrionia</taxon>
        <taxon>Desulfovibrionales</taxon>
        <taxon>Desulfovibrionaceae</taxon>
        <taxon>Oceanidesulfovibrio</taxon>
    </lineage>
</organism>
<feature type="non-terminal residue" evidence="1">
    <location>
        <position position="1"/>
    </location>
</feature>
<accession>A0A6P1Z9W3</accession>
<sequence length="75" mass="7901">AELIAGSEARGGYKDLAQWARRLHEDENDTAAKEASLAAVRCDAGARSMLLERLPAMDDAAKSAVAACCLGRPLT</sequence>
<dbReference type="Proteomes" id="UP000434052">
    <property type="component" value="Unassembled WGS sequence"/>
</dbReference>
<protein>
    <submittedName>
        <fullName evidence="1">Uncharacterized protein</fullName>
    </submittedName>
</protein>
<dbReference type="AlphaFoldDB" id="A0A6P1Z9W3"/>
<reference evidence="1 2" key="1">
    <citation type="submission" date="2018-06" db="EMBL/GenBank/DDBJ databases">
        <title>Complete genome of Desulfovibrio marinus P48SEP.</title>
        <authorList>
            <person name="Crispim J.S."/>
            <person name="Vidigal P.M.P."/>
            <person name="Silva L.C.F."/>
            <person name="Araujo L.C."/>
            <person name="Laguardia C.N."/>
            <person name="Dias R.S."/>
            <person name="Sousa M.P."/>
            <person name="Paula S.O."/>
            <person name="Silva C."/>
        </authorList>
    </citation>
    <scope>NUCLEOTIDE SEQUENCE [LARGE SCALE GENOMIC DNA]</scope>
    <source>
        <strain evidence="1 2">P48SEP</strain>
    </source>
</reference>
<dbReference type="EMBL" id="QMIF01000221">
    <property type="protein sequence ID" value="TVM26572.1"/>
    <property type="molecule type" value="Genomic_DNA"/>
</dbReference>
<comment type="caution">
    <text evidence="1">The sequence shown here is derived from an EMBL/GenBank/DDBJ whole genome shotgun (WGS) entry which is preliminary data.</text>
</comment>
<name>A0A6P1Z9W3_9BACT</name>
<dbReference type="RefSeq" id="WP_208738344.1">
    <property type="nucleotide sequence ID" value="NZ_QMIF01000221.1"/>
</dbReference>
<evidence type="ECO:0000313" key="2">
    <source>
        <dbReference type="Proteomes" id="UP000434052"/>
    </source>
</evidence>
<gene>
    <name evidence="1" type="ORF">DQK91_22860</name>
</gene>
<proteinExistence type="predicted"/>
<evidence type="ECO:0000313" key="1">
    <source>
        <dbReference type="EMBL" id="TVM26572.1"/>
    </source>
</evidence>